<gene>
    <name evidence="2" type="ORF">CDSM653_02106</name>
</gene>
<dbReference type="GO" id="GO:0003700">
    <property type="term" value="F:DNA-binding transcription factor activity"/>
    <property type="evidence" value="ECO:0007669"/>
    <property type="project" value="InterPro"/>
</dbReference>
<dbReference type="SUPFAM" id="SSF46785">
    <property type="entry name" value="Winged helix' DNA-binding domain"/>
    <property type="match status" value="1"/>
</dbReference>
<proteinExistence type="predicted"/>
<reference evidence="2 3" key="1">
    <citation type="submission" date="2008-07" db="EMBL/GenBank/DDBJ databases">
        <authorList>
            <person name="Gonzalez J."/>
            <person name="Sokolova T."/>
            <person name="Ferriera S."/>
            <person name="Johnson J."/>
            <person name="Kravitz S."/>
            <person name="Beeson K."/>
            <person name="Sutton G."/>
            <person name="Rogers Y.-H."/>
            <person name="Friedman R."/>
            <person name="Frazier M."/>
            <person name="Venter J.C."/>
        </authorList>
    </citation>
    <scope>NUCLEOTIDE SEQUENCE [LARGE SCALE GENOMIC DNA]</scope>
    <source>
        <strain evidence="2 3">DSM 12653</strain>
    </source>
</reference>
<comment type="caution">
    <text evidence="2">The sequence shown here is derived from an EMBL/GenBank/DDBJ whole genome shotgun (WGS) entry which is preliminary data.</text>
</comment>
<dbReference type="Proteomes" id="UP000010146">
    <property type="component" value="Unassembled WGS sequence"/>
</dbReference>
<dbReference type="AlphaFoldDB" id="A0A0F5PJP2"/>
<dbReference type="SMART" id="SM00418">
    <property type="entry name" value="HTH_ARSR"/>
    <property type="match status" value="1"/>
</dbReference>
<dbReference type="PANTHER" id="PTHR38600">
    <property type="entry name" value="TRANSCRIPTIONAL REGULATORY PROTEIN"/>
    <property type="match status" value="1"/>
</dbReference>
<dbReference type="InterPro" id="IPR036390">
    <property type="entry name" value="WH_DNA-bd_sf"/>
</dbReference>
<dbReference type="InterPro" id="IPR011991">
    <property type="entry name" value="ArsR-like_HTH"/>
</dbReference>
<dbReference type="RefSeq" id="WP_011026515.1">
    <property type="nucleotide sequence ID" value="NZ_ABXP02000114.1"/>
</dbReference>
<dbReference type="Pfam" id="PF01022">
    <property type="entry name" value="HTH_5"/>
    <property type="match status" value="1"/>
</dbReference>
<dbReference type="Gene3D" id="1.10.10.10">
    <property type="entry name" value="Winged helix-like DNA-binding domain superfamily/Winged helix DNA-binding domain"/>
    <property type="match status" value="1"/>
</dbReference>
<protein>
    <submittedName>
        <fullName evidence="2">Transcriptional regulator</fullName>
    </submittedName>
</protein>
<reference evidence="2 3" key="2">
    <citation type="journal article" date="2015" name="BMC Genomics">
        <title>Analysis of three genomes within the thermophilic bacterial species Caldanaerobacter subterraneus with a focus on carbon monoxide dehydrogenase evolution and hydrolase diversity.</title>
        <authorList>
            <person name="Sant'Anna F.H."/>
            <person name="Lebedinsky A.V."/>
            <person name="Sokolova T.G."/>
            <person name="Robb F.T."/>
            <person name="Gonzalez J.M."/>
        </authorList>
    </citation>
    <scope>NUCLEOTIDE SEQUENCE [LARGE SCALE GENOMIC DNA]</scope>
    <source>
        <strain evidence="2 3">DSM 12653</strain>
    </source>
</reference>
<name>A0A0F5PJP2_9THEO</name>
<dbReference type="PROSITE" id="PS50987">
    <property type="entry name" value="HTH_ARSR_2"/>
    <property type="match status" value="1"/>
</dbReference>
<evidence type="ECO:0000313" key="3">
    <source>
        <dbReference type="Proteomes" id="UP000010146"/>
    </source>
</evidence>
<organism evidence="2 3">
    <name type="scientific">Caldanaerobacter subterraneus subsp. pacificus DSM 12653</name>
    <dbReference type="NCBI Taxonomy" id="391606"/>
    <lineage>
        <taxon>Bacteria</taxon>
        <taxon>Bacillati</taxon>
        <taxon>Bacillota</taxon>
        <taxon>Clostridia</taxon>
        <taxon>Thermoanaerobacterales</taxon>
        <taxon>Thermoanaerobacteraceae</taxon>
        <taxon>Caldanaerobacter</taxon>
    </lineage>
</organism>
<sequence>MAEHNHFSEYLDPVKIIKIFDALSHPVRIKILGILYENRQYISELARIIGISRPLLYMHLRKLEEAGLVKASMEISSDGKATKYYELTHFDMRLTPQMLHEISEEINLEDEKSQ</sequence>
<reference evidence="3" key="3">
    <citation type="submission" date="2015-02" db="EMBL/GenBank/DDBJ databases">
        <title>Genome analysis of three genomes within the thermophilic hydrogenogenic bacterial species Caldanaerobacter subterraneus.</title>
        <authorList>
            <person name="Sant'Anna F.H."/>
            <person name="Lebedinsky A."/>
            <person name="Sokolova T."/>
            <person name="Robb F.T."/>
            <person name="Gonzalez J.M."/>
        </authorList>
    </citation>
    <scope>NUCLEOTIDE SEQUENCE [LARGE SCALE GENOMIC DNA]</scope>
    <source>
        <strain evidence="3">DSM 12653</strain>
    </source>
</reference>
<evidence type="ECO:0000259" key="1">
    <source>
        <dbReference type="PROSITE" id="PS50987"/>
    </source>
</evidence>
<dbReference type="EMBL" id="ABXP02000114">
    <property type="protein sequence ID" value="KKC28882.1"/>
    <property type="molecule type" value="Genomic_DNA"/>
</dbReference>
<feature type="domain" description="HTH arsR-type" evidence="1">
    <location>
        <begin position="8"/>
        <end position="105"/>
    </location>
</feature>
<dbReference type="PANTHER" id="PTHR38600:SF1">
    <property type="entry name" value="TRANSCRIPTIONAL REGULATORY PROTEIN"/>
    <property type="match status" value="1"/>
</dbReference>
<dbReference type="InterPro" id="IPR001845">
    <property type="entry name" value="HTH_ArsR_DNA-bd_dom"/>
</dbReference>
<dbReference type="CDD" id="cd00090">
    <property type="entry name" value="HTH_ARSR"/>
    <property type="match status" value="1"/>
</dbReference>
<accession>A0A0F5PJP2</accession>
<evidence type="ECO:0000313" key="2">
    <source>
        <dbReference type="EMBL" id="KKC28882.1"/>
    </source>
</evidence>
<dbReference type="InterPro" id="IPR036388">
    <property type="entry name" value="WH-like_DNA-bd_sf"/>
</dbReference>